<proteinExistence type="predicted"/>
<dbReference type="Proteomes" id="UP000615446">
    <property type="component" value="Unassembled WGS sequence"/>
</dbReference>
<dbReference type="AlphaFoldDB" id="A0A8H3QNX2"/>
<feature type="compositionally biased region" description="Polar residues" evidence="1">
    <location>
        <begin position="1"/>
        <end position="11"/>
    </location>
</feature>
<feature type="compositionally biased region" description="Low complexity" evidence="1">
    <location>
        <begin position="71"/>
        <end position="86"/>
    </location>
</feature>
<evidence type="ECO:0000313" key="3">
    <source>
        <dbReference type="Proteomes" id="UP000615446"/>
    </source>
</evidence>
<feature type="region of interest" description="Disordered" evidence="1">
    <location>
        <begin position="1"/>
        <end position="90"/>
    </location>
</feature>
<sequence length="653" mass="75885">MQKSKFNINEQESSKDNNEDEQDQKSSDTEMLDSKSLGYEPIFQEFNDNSASDCKNSELSTDDSNSVLSTSTQNESNQDSENENANIQLPPGFPEALRLLEIKSHSNMTNNMYREIIEAFSEQHVSLYRATNKLASLVSIDPVWIDCCVKSCCAFTGNLKNLQECPTCGEKRYKSNSNDQIGRKKMAYFPLKDRFVIQYQNSSRSLELQYRNNYTTSQEYLQYRSYGDVFDGERYQELVEEGHFMDYRDIALIASLDGYNIFKQKMDDCWIILFINANIPPENRVKRNNLLIGALIPGPSAPGDLNSFLYPVIEELKELEHGIRCHDGYTNQDFILHCSVVSWSGDTPALAKLMCTTGHNSYQGCRYCDLRGIWENHVYFPIKPPKGKTGVAYNPNNLPKRTHQDYLNKIIKWKSAKNNRDKERIETATGVNGQSILFELKSTKFPNSFPIDIMHLLYETFQVTCSGIERLNHLQFIEHIYQQVHPSQNKSRQCNDENIVFTNLNYEEELYFPTTKQHLNKSMVNKLKKQYSTCYETKIILQQARMKVDKWAAFKNRAPQFEIQEFYGRVKYYFVHKSNDNTHLMAFVQWTQNVIEDEYGLKYFREFGVEQFIDVRVIDRCIGFLKCGNSFFIIDKEVDDPDDSYIDSNSESD</sequence>
<dbReference type="InterPro" id="IPR004242">
    <property type="entry name" value="Transposase_21"/>
</dbReference>
<evidence type="ECO:0000313" key="2">
    <source>
        <dbReference type="EMBL" id="GES83569.1"/>
    </source>
</evidence>
<feature type="compositionally biased region" description="Basic and acidic residues" evidence="1">
    <location>
        <begin position="12"/>
        <end position="28"/>
    </location>
</feature>
<organism evidence="2 3">
    <name type="scientific">Rhizophagus clarus</name>
    <dbReference type="NCBI Taxonomy" id="94130"/>
    <lineage>
        <taxon>Eukaryota</taxon>
        <taxon>Fungi</taxon>
        <taxon>Fungi incertae sedis</taxon>
        <taxon>Mucoromycota</taxon>
        <taxon>Glomeromycotina</taxon>
        <taxon>Glomeromycetes</taxon>
        <taxon>Glomerales</taxon>
        <taxon>Glomeraceae</taxon>
        <taxon>Rhizophagus</taxon>
    </lineage>
</organism>
<dbReference type="OrthoDB" id="2429735at2759"/>
<dbReference type="PANTHER" id="PTHR10775">
    <property type="entry name" value="OS08G0208400 PROTEIN"/>
    <property type="match status" value="1"/>
</dbReference>
<dbReference type="Pfam" id="PF02992">
    <property type="entry name" value="Transposase_21"/>
    <property type="match status" value="1"/>
</dbReference>
<dbReference type="PANTHER" id="PTHR10775:SF185">
    <property type="entry name" value="OS08G0208400 PROTEIN"/>
    <property type="match status" value="1"/>
</dbReference>
<protein>
    <submittedName>
        <fullName evidence="2">Transposase domain-containing protein</fullName>
    </submittedName>
</protein>
<feature type="compositionally biased region" description="Polar residues" evidence="1">
    <location>
        <begin position="46"/>
        <end position="70"/>
    </location>
</feature>
<reference evidence="2" key="1">
    <citation type="submission" date="2019-10" db="EMBL/GenBank/DDBJ databases">
        <title>Conservation and host-specific expression of non-tandemly repeated heterogenous ribosome RNA gene in arbuscular mycorrhizal fungi.</title>
        <authorList>
            <person name="Maeda T."/>
            <person name="Kobayashi Y."/>
            <person name="Nakagawa T."/>
            <person name="Ezawa T."/>
            <person name="Yamaguchi K."/>
            <person name="Bino T."/>
            <person name="Nishimoto Y."/>
            <person name="Shigenobu S."/>
            <person name="Kawaguchi M."/>
        </authorList>
    </citation>
    <scope>NUCLEOTIDE SEQUENCE</scope>
    <source>
        <strain evidence="2">HR1</strain>
    </source>
</reference>
<comment type="caution">
    <text evidence="2">The sequence shown here is derived from an EMBL/GenBank/DDBJ whole genome shotgun (WGS) entry which is preliminary data.</text>
</comment>
<accession>A0A8H3QNX2</accession>
<name>A0A8H3QNX2_9GLOM</name>
<evidence type="ECO:0000256" key="1">
    <source>
        <dbReference type="SAM" id="MobiDB-lite"/>
    </source>
</evidence>
<dbReference type="EMBL" id="BLAL01000071">
    <property type="protein sequence ID" value="GES83569.1"/>
    <property type="molecule type" value="Genomic_DNA"/>
</dbReference>
<gene>
    <name evidence="2" type="ORF">RCL2_001072400</name>
</gene>